<proteinExistence type="inferred from homology"/>
<gene>
    <name evidence="6" type="ORF">XAT740_LOCUS21633</name>
</gene>
<dbReference type="InterPro" id="IPR027417">
    <property type="entry name" value="P-loop_NTPase"/>
</dbReference>
<evidence type="ECO:0000256" key="1">
    <source>
        <dbReference type="ARBA" id="ARBA00005429"/>
    </source>
</evidence>
<protein>
    <recommendedName>
        <fullName evidence="5">IRG-type G domain-containing protein</fullName>
    </recommendedName>
</protein>
<dbReference type="EMBL" id="CAJNOR010001558">
    <property type="protein sequence ID" value="CAF1163786.1"/>
    <property type="molecule type" value="Genomic_DNA"/>
</dbReference>
<accession>A0A814TLJ2</accession>
<evidence type="ECO:0000256" key="3">
    <source>
        <dbReference type="ARBA" id="ARBA00022801"/>
    </source>
</evidence>
<evidence type="ECO:0000256" key="2">
    <source>
        <dbReference type="ARBA" id="ARBA00022741"/>
    </source>
</evidence>
<name>A0A814TLJ2_ADIRI</name>
<evidence type="ECO:0000313" key="7">
    <source>
        <dbReference type="Proteomes" id="UP000663828"/>
    </source>
</evidence>
<dbReference type="AlphaFoldDB" id="A0A814TLJ2"/>
<dbReference type="PROSITE" id="PS51716">
    <property type="entry name" value="G_IRG"/>
    <property type="match status" value="1"/>
</dbReference>
<keyword evidence="3" id="KW-0378">Hydrolase</keyword>
<dbReference type="GO" id="GO:0016020">
    <property type="term" value="C:membrane"/>
    <property type="evidence" value="ECO:0007669"/>
    <property type="project" value="InterPro"/>
</dbReference>
<dbReference type="FunFam" id="3.40.50.300:FF:000541">
    <property type="entry name" value="Immunity related GTPase M"/>
    <property type="match status" value="1"/>
</dbReference>
<evidence type="ECO:0000256" key="4">
    <source>
        <dbReference type="ARBA" id="ARBA00023134"/>
    </source>
</evidence>
<sequence>MSNEERRSFFLSRAQQQNIVSSPSIRFNVVERISTRDYQNYFDEKIQKQIALHGCNGFDQWIRKFIEEWNEKELRIGVIGTSGVGKSTFINTMRDLPPDHPKAAKACSNKEGTTNVGAYPDVKNPKVVYYDFPGTGVPNFPIREYSETFQLNSYDFFIILVSNRFTENDCYLANELHKCQKKFFFVRTRIDQDITNEREDRGDEFNEQVYLDETKQICQEDLKSIPGEHPVYLISGRLKNYTKWDFPKLVQDLIENAPGLKREALVHTISANSHEAVEQKGALIRSRIFKVALASAGIAAVPVPGLSICCDVALMVREIHLYLKDFGVDNEAIEILSKRLGINLEDLVKVIYGAKMVFLDADDTGIRRLLIEKLSETAIVYAAEEGARYLPLIGPVIASGISFTAVYKVLHYFLEEIIVLAHKRIDQIVAHSR</sequence>
<keyword evidence="2" id="KW-0547">Nucleotide-binding</keyword>
<evidence type="ECO:0000313" key="6">
    <source>
        <dbReference type="EMBL" id="CAF1163786.1"/>
    </source>
</evidence>
<keyword evidence="7" id="KW-1185">Reference proteome</keyword>
<dbReference type="Pfam" id="PF05049">
    <property type="entry name" value="IIGP"/>
    <property type="match status" value="1"/>
</dbReference>
<evidence type="ECO:0000259" key="5">
    <source>
        <dbReference type="PROSITE" id="PS51716"/>
    </source>
</evidence>
<organism evidence="6 7">
    <name type="scientific">Adineta ricciae</name>
    <name type="common">Rotifer</name>
    <dbReference type="NCBI Taxonomy" id="249248"/>
    <lineage>
        <taxon>Eukaryota</taxon>
        <taxon>Metazoa</taxon>
        <taxon>Spiralia</taxon>
        <taxon>Gnathifera</taxon>
        <taxon>Rotifera</taxon>
        <taxon>Eurotatoria</taxon>
        <taxon>Bdelloidea</taxon>
        <taxon>Adinetida</taxon>
        <taxon>Adinetidae</taxon>
        <taxon>Adineta</taxon>
    </lineage>
</organism>
<keyword evidence="4" id="KW-0342">GTP-binding</keyword>
<dbReference type="InterPro" id="IPR007743">
    <property type="entry name" value="Immunity-related_GTPase-like"/>
</dbReference>
<dbReference type="Gene3D" id="3.40.50.300">
    <property type="entry name" value="P-loop containing nucleotide triphosphate hydrolases"/>
    <property type="match status" value="1"/>
</dbReference>
<dbReference type="SUPFAM" id="SSF52540">
    <property type="entry name" value="P-loop containing nucleoside triphosphate hydrolases"/>
    <property type="match status" value="1"/>
</dbReference>
<comment type="similarity">
    <text evidence="1">Belongs to the TRAFAC class dynamin-like GTPase superfamily. IRG family.</text>
</comment>
<dbReference type="GO" id="GO:0005525">
    <property type="term" value="F:GTP binding"/>
    <property type="evidence" value="ECO:0007669"/>
    <property type="project" value="UniProtKB-KW"/>
</dbReference>
<dbReference type="GO" id="GO:0016787">
    <property type="term" value="F:hydrolase activity"/>
    <property type="evidence" value="ECO:0007669"/>
    <property type="project" value="UniProtKB-KW"/>
</dbReference>
<reference evidence="6" key="1">
    <citation type="submission" date="2021-02" db="EMBL/GenBank/DDBJ databases">
        <authorList>
            <person name="Nowell W R."/>
        </authorList>
    </citation>
    <scope>NUCLEOTIDE SEQUENCE</scope>
</reference>
<comment type="caution">
    <text evidence="6">The sequence shown here is derived from an EMBL/GenBank/DDBJ whole genome shotgun (WGS) entry which is preliminary data.</text>
</comment>
<feature type="domain" description="IRG-type G" evidence="5">
    <location>
        <begin position="72"/>
        <end position="256"/>
    </location>
</feature>
<dbReference type="Proteomes" id="UP000663828">
    <property type="component" value="Unassembled WGS sequence"/>
</dbReference>
<dbReference type="InterPro" id="IPR051515">
    <property type="entry name" value="IRG"/>
</dbReference>
<dbReference type="PANTHER" id="PTHR32341:SF10">
    <property type="entry name" value="INTERFERON-INDUCIBLE GTPASE 5"/>
    <property type="match status" value="1"/>
</dbReference>
<dbReference type="PANTHER" id="PTHR32341">
    <property type="entry name" value="INTERFERON-INDUCIBLE GTPASE"/>
    <property type="match status" value="1"/>
</dbReference>
<dbReference type="InterPro" id="IPR030385">
    <property type="entry name" value="G_IRG_dom"/>
</dbReference>